<feature type="signal peptide" evidence="2">
    <location>
        <begin position="1"/>
        <end position="22"/>
    </location>
</feature>
<dbReference type="SUPFAM" id="SSF53850">
    <property type="entry name" value="Periplasmic binding protein-like II"/>
    <property type="match status" value="1"/>
</dbReference>
<evidence type="ECO:0000313" key="3">
    <source>
        <dbReference type="EMBL" id="KPH81375.1"/>
    </source>
</evidence>
<keyword evidence="4" id="KW-1185">Reference proteome</keyword>
<dbReference type="CDD" id="cd13578">
    <property type="entry name" value="PBP2_Bug27"/>
    <property type="match status" value="1"/>
</dbReference>
<name>A0A0N0MCN1_9HYPH</name>
<dbReference type="RefSeq" id="WP_054208637.1">
    <property type="nucleotide sequence ID" value="NZ_LGSZ01000029.1"/>
</dbReference>
<dbReference type="PIRSF" id="PIRSF017082">
    <property type="entry name" value="YflP"/>
    <property type="match status" value="1"/>
</dbReference>
<dbReference type="PANTHER" id="PTHR42928">
    <property type="entry name" value="TRICARBOXYLATE-BINDING PROTEIN"/>
    <property type="match status" value="1"/>
</dbReference>
<dbReference type="EMBL" id="LGSZ01000029">
    <property type="protein sequence ID" value="KPH81375.1"/>
    <property type="molecule type" value="Genomic_DNA"/>
</dbReference>
<dbReference type="Gene3D" id="3.40.190.150">
    <property type="entry name" value="Bordetella uptake gene, domain 1"/>
    <property type="match status" value="1"/>
</dbReference>
<gene>
    <name evidence="3" type="ORF">AE618_08535</name>
</gene>
<evidence type="ECO:0000313" key="4">
    <source>
        <dbReference type="Proteomes" id="UP000037822"/>
    </source>
</evidence>
<feature type="chain" id="PRO_5005855591" description="Tripartite tricarboxylate transporter substrate binding protein" evidence="2">
    <location>
        <begin position="23"/>
        <end position="321"/>
    </location>
</feature>
<dbReference type="Pfam" id="PF03401">
    <property type="entry name" value="TctC"/>
    <property type="match status" value="1"/>
</dbReference>
<evidence type="ECO:0000256" key="1">
    <source>
        <dbReference type="ARBA" id="ARBA00006987"/>
    </source>
</evidence>
<evidence type="ECO:0008006" key="5">
    <source>
        <dbReference type="Google" id="ProtNLM"/>
    </source>
</evidence>
<dbReference type="PATRIC" id="fig|1526658.3.peg.2730"/>
<organism evidence="3 4">
    <name type="scientific">Bosea vaviloviae</name>
    <dbReference type="NCBI Taxonomy" id="1526658"/>
    <lineage>
        <taxon>Bacteria</taxon>
        <taxon>Pseudomonadati</taxon>
        <taxon>Pseudomonadota</taxon>
        <taxon>Alphaproteobacteria</taxon>
        <taxon>Hyphomicrobiales</taxon>
        <taxon>Boseaceae</taxon>
        <taxon>Bosea</taxon>
    </lineage>
</organism>
<dbReference type="InterPro" id="IPR042100">
    <property type="entry name" value="Bug_dom1"/>
</dbReference>
<comment type="similarity">
    <text evidence="1">Belongs to the UPF0065 (bug) family.</text>
</comment>
<proteinExistence type="inferred from homology"/>
<dbReference type="PANTHER" id="PTHR42928:SF5">
    <property type="entry name" value="BLR1237 PROTEIN"/>
    <property type="match status" value="1"/>
</dbReference>
<keyword evidence="2" id="KW-0732">Signal</keyword>
<dbReference type="AlphaFoldDB" id="A0A0N0MCN1"/>
<comment type="caution">
    <text evidence="3">The sequence shown here is derived from an EMBL/GenBank/DDBJ whole genome shotgun (WGS) entry which is preliminary data.</text>
</comment>
<dbReference type="InterPro" id="IPR005064">
    <property type="entry name" value="BUG"/>
</dbReference>
<dbReference type="Proteomes" id="UP000037822">
    <property type="component" value="Unassembled WGS sequence"/>
</dbReference>
<reference evidence="3 4" key="1">
    <citation type="submission" date="2015-07" db="EMBL/GenBank/DDBJ databases">
        <title>Whole genome sequencing of Bosea vaviloviae isolated from cave pool.</title>
        <authorList>
            <person name="Tan N.E.H."/>
            <person name="Lee Y.P."/>
            <person name="Gan H.M."/>
            <person name="Barton H."/>
            <person name="Savka M.A."/>
        </authorList>
    </citation>
    <scope>NUCLEOTIDE SEQUENCE [LARGE SCALE GENOMIC DNA]</scope>
    <source>
        <strain evidence="3 4">SD260</strain>
    </source>
</reference>
<dbReference type="Gene3D" id="3.40.190.10">
    <property type="entry name" value="Periplasmic binding protein-like II"/>
    <property type="match status" value="1"/>
</dbReference>
<evidence type="ECO:0000256" key="2">
    <source>
        <dbReference type="SAM" id="SignalP"/>
    </source>
</evidence>
<accession>A0A0N0MCN1</accession>
<protein>
    <recommendedName>
        <fullName evidence="5">Tripartite tricarboxylate transporter substrate binding protein</fullName>
    </recommendedName>
</protein>
<sequence>MIKIPAVAVLLLGLASPVAARAQEYPQRPIRMIVPFAAGGGTDVLARVVAGALAERLKQQVVVENRGGAGSVSGTDAVAKSEPDGYMVLFTSVAYAINPGVYRKLPYKPADLVPVAMAGSAPLVLVMHPSVPANDLPELLALLKANPGKYNYGSSGNGTTLHMAAEMFRSMAKVDMVHVPYRGAAPAMTDLISGNVSFVFDQVTTAAPFVDDGKLKAIGVSTKTRSSLLPGTPTMHEAGLSGYETYTWNVIAVPKGTPQPIVDRLNAETYAVMGSAQMNKRFSELGAETSKPASPAEVAAFVESETAKFRAIAKSAGVSIE</sequence>